<keyword evidence="5 8" id="KW-0255">Endonuclease</keyword>
<dbReference type="EC" id="3.1.26.3" evidence="8"/>
<evidence type="ECO:0000256" key="4">
    <source>
        <dbReference type="ARBA" id="ARBA00022722"/>
    </source>
</evidence>
<feature type="domain" description="DRBM" evidence="10">
    <location>
        <begin position="171"/>
        <end position="239"/>
    </location>
</feature>
<keyword evidence="3 8" id="KW-0507">mRNA processing</keyword>
<dbReference type="NCBIfam" id="TIGR02191">
    <property type="entry name" value="RNaseIII"/>
    <property type="match status" value="1"/>
</dbReference>
<comment type="cofactor">
    <cofactor evidence="8">
        <name>Mg(2+)</name>
        <dbReference type="ChEBI" id="CHEBI:18420"/>
    </cofactor>
</comment>
<keyword evidence="8" id="KW-0479">Metal-binding</keyword>
<dbReference type="Gene3D" id="1.10.1520.10">
    <property type="entry name" value="Ribonuclease III domain"/>
    <property type="match status" value="1"/>
</dbReference>
<keyword evidence="8" id="KW-0819">tRNA processing</keyword>
<keyword evidence="8" id="KW-0699">rRNA-binding</keyword>
<dbReference type="SMART" id="SM00358">
    <property type="entry name" value="DSRM"/>
    <property type="match status" value="1"/>
</dbReference>
<feature type="binding site" evidence="8">
    <location>
        <position position="135"/>
    </location>
    <ligand>
        <name>Mg(2+)</name>
        <dbReference type="ChEBI" id="CHEBI:18420"/>
    </ligand>
</feature>
<dbReference type="CDD" id="cd10845">
    <property type="entry name" value="DSRM_RNAse_III_family"/>
    <property type="match status" value="1"/>
</dbReference>
<proteinExistence type="inferred from homology"/>
<comment type="caution">
    <text evidence="12">The sequence shown here is derived from an EMBL/GenBank/DDBJ whole genome shotgun (WGS) entry which is preliminary data.</text>
</comment>
<dbReference type="RefSeq" id="WP_264817198.1">
    <property type="nucleotide sequence ID" value="NZ_BAPV01000060.1"/>
</dbReference>
<comment type="similarity">
    <text evidence="2">Belongs to the ribonuclease III family.</text>
</comment>
<name>A0ABQ0Q5X3_9PROT</name>
<keyword evidence="4 8" id="KW-0540">Nuclease</keyword>
<dbReference type="Gene3D" id="3.30.160.20">
    <property type="match status" value="1"/>
</dbReference>
<dbReference type="InterPro" id="IPR011907">
    <property type="entry name" value="RNase_III"/>
</dbReference>
<dbReference type="EMBL" id="BAPV01000060">
    <property type="protein sequence ID" value="GBQ92922.1"/>
    <property type="molecule type" value="Genomic_DNA"/>
</dbReference>
<protein>
    <recommendedName>
        <fullName evidence="8">Ribonuclease 3</fullName>
        <ecNumber evidence="8">3.1.26.3</ecNumber>
    </recommendedName>
    <alternativeName>
        <fullName evidence="8">Ribonuclease III</fullName>
        <shortName evidence="8">RNase III</shortName>
    </alternativeName>
</protein>
<dbReference type="Pfam" id="PF00035">
    <property type="entry name" value="dsrm"/>
    <property type="match status" value="1"/>
</dbReference>
<dbReference type="PROSITE" id="PS50142">
    <property type="entry name" value="RNASE_3_2"/>
    <property type="match status" value="1"/>
</dbReference>
<evidence type="ECO:0000256" key="5">
    <source>
        <dbReference type="ARBA" id="ARBA00022759"/>
    </source>
</evidence>
<feature type="active site" evidence="8">
    <location>
        <position position="135"/>
    </location>
</feature>
<dbReference type="InterPro" id="IPR000999">
    <property type="entry name" value="RNase_III_dom"/>
</dbReference>
<evidence type="ECO:0000256" key="6">
    <source>
        <dbReference type="ARBA" id="ARBA00022801"/>
    </source>
</evidence>
<feature type="binding site" evidence="8">
    <location>
        <position position="132"/>
    </location>
    <ligand>
        <name>Mg(2+)</name>
        <dbReference type="ChEBI" id="CHEBI:18420"/>
    </ligand>
</feature>
<comment type="subcellular location">
    <subcellularLocation>
        <location evidence="8">Cytoplasm</location>
    </subcellularLocation>
</comment>
<evidence type="ECO:0000259" key="10">
    <source>
        <dbReference type="PROSITE" id="PS50137"/>
    </source>
</evidence>
<evidence type="ECO:0000256" key="2">
    <source>
        <dbReference type="ARBA" id="ARBA00010183"/>
    </source>
</evidence>
<keyword evidence="6 8" id="KW-0378">Hydrolase</keyword>
<reference evidence="12" key="1">
    <citation type="submission" date="2013-04" db="EMBL/GenBank/DDBJ databases">
        <title>The genome sequencing project of 58 acetic acid bacteria.</title>
        <authorList>
            <person name="Okamoto-Kainuma A."/>
            <person name="Ishikawa M."/>
            <person name="Umino S."/>
            <person name="Koizumi Y."/>
            <person name="Shiwa Y."/>
            <person name="Yoshikawa H."/>
            <person name="Matsutani M."/>
            <person name="Matsushita K."/>
        </authorList>
    </citation>
    <scope>NUCLEOTIDE SEQUENCE</scope>
    <source>
        <strain evidence="12">NRIC 0535</strain>
    </source>
</reference>
<dbReference type="InterPro" id="IPR036389">
    <property type="entry name" value="RNase_III_sf"/>
</dbReference>
<evidence type="ECO:0000256" key="9">
    <source>
        <dbReference type="SAM" id="MobiDB-lite"/>
    </source>
</evidence>
<comment type="function">
    <text evidence="8">Digests double-stranded RNA. Involved in the processing of primary rRNA transcript to yield the immediate precursors to the large and small rRNAs (23S and 16S). Processes some mRNAs, and tRNAs when they are encoded in the rRNA operon. Processes pre-crRNA and tracrRNA of type II CRISPR loci if present in the organism.</text>
</comment>
<evidence type="ECO:0000256" key="7">
    <source>
        <dbReference type="ARBA" id="ARBA00022884"/>
    </source>
</evidence>
<evidence type="ECO:0000313" key="12">
    <source>
        <dbReference type="EMBL" id="GBQ92922.1"/>
    </source>
</evidence>
<keyword evidence="8" id="KW-0698">rRNA processing</keyword>
<keyword evidence="8" id="KW-0963">Cytoplasm</keyword>
<keyword evidence="13" id="KW-1185">Reference proteome</keyword>
<dbReference type="PROSITE" id="PS00517">
    <property type="entry name" value="RNASE_3_1"/>
    <property type="match status" value="1"/>
</dbReference>
<evidence type="ECO:0000256" key="1">
    <source>
        <dbReference type="ARBA" id="ARBA00000109"/>
    </source>
</evidence>
<organism evidence="12 13">
    <name type="scientific">Asaia krungthepensis NRIC 0535</name>
    <dbReference type="NCBI Taxonomy" id="1307925"/>
    <lineage>
        <taxon>Bacteria</taxon>
        <taxon>Pseudomonadati</taxon>
        <taxon>Pseudomonadota</taxon>
        <taxon>Alphaproteobacteria</taxon>
        <taxon>Acetobacterales</taxon>
        <taxon>Acetobacteraceae</taxon>
        <taxon>Asaia</taxon>
    </lineage>
</organism>
<dbReference type="PROSITE" id="PS50137">
    <property type="entry name" value="DS_RBD"/>
    <property type="match status" value="1"/>
</dbReference>
<keyword evidence="8" id="KW-0460">Magnesium</keyword>
<dbReference type="InterPro" id="IPR014720">
    <property type="entry name" value="dsRBD_dom"/>
</dbReference>
<dbReference type="PANTHER" id="PTHR11207">
    <property type="entry name" value="RIBONUCLEASE III"/>
    <property type="match status" value="1"/>
</dbReference>
<evidence type="ECO:0000313" key="13">
    <source>
        <dbReference type="Proteomes" id="UP001062776"/>
    </source>
</evidence>
<keyword evidence="7 8" id="KW-0694">RNA-binding</keyword>
<comment type="catalytic activity">
    <reaction evidence="1 8">
        <text>Endonucleolytic cleavage to 5'-phosphomonoester.</text>
        <dbReference type="EC" id="3.1.26.3"/>
    </reaction>
</comment>
<dbReference type="SUPFAM" id="SSF69065">
    <property type="entry name" value="RNase III domain-like"/>
    <property type="match status" value="1"/>
</dbReference>
<gene>
    <name evidence="8" type="primary">rnc</name>
    <name evidence="12" type="ORF">AA0535_2689</name>
</gene>
<dbReference type="CDD" id="cd00593">
    <property type="entry name" value="RIBOc"/>
    <property type="match status" value="1"/>
</dbReference>
<feature type="active site" evidence="8">
    <location>
        <position position="63"/>
    </location>
</feature>
<feature type="region of interest" description="Disordered" evidence="9">
    <location>
        <begin position="35"/>
        <end position="54"/>
    </location>
</feature>
<feature type="binding site" evidence="8">
    <location>
        <position position="59"/>
    </location>
    <ligand>
        <name>Mg(2+)</name>
        <dbReference type="ChEBI" id="CHEBI:18420"/>
    </ligand>
</feature>
<comment type="subunit">
    <text evidence="8">Homodimer.</text>
</comment>
<dbReference type="SMART" id="SM00535">
    <property type="entry name" value="RIBOc"/>
    <property type="match status" value="1"/>
</dbReference>
<dbReference type="Proteomes" id="UP001062776">
    <property type="component" value="Unassembled WGS sequence"/>
</dbReference>
<evidence type="ECO:0000256" key="3">
    <source>
        <dbReference type="ARBA" id="ARBA00022664"/>
    </source>
</evidence>
<dbReference type="SUPFAM" id="SSF54768">
    <property type="entry name" value="dsRNA-binding domain-like"/>
    <property type="match status" value="1"/>
</dbReference>
<evidence type="ECO:0000256" key="8">
    <source>
        <dbReference type="HAMAP-Rule" id="MF_00104"/>
    </source>
</evidence>
<dbReference type="PANTHER" id="PTHR11207:SF0">
    <property type="entry name" value="RIBONUCLEASE 3"/>
    <property type="match status" value="1"/>
</dbReference>
<dbReference type="HAMAP" id="MF_00104">
    <property type="entry name" value="RNase_III"/>
    <property type="match status" value="1"/>
</dbReference>
<dbReference type="Pfam" id="PF14622">
    <property type="entry name" value="Ribonucleas_3_3"/>
    <property type="match status" value="1"/>
</dbReference>
<accession>A0ABQ0Q5X3</accession>
<feature type="domain" description="RNase III" evidence="11">
    <location>
        <begin position="8"/>
        <end position="146"/>
    </location>
</feature>
<evidence type="ECO:0000259" key="11">
    <source>
        <dbReference type="PROSITE" id="PS50142"/>
    </source>
</evidence>
<sequence length="248" mass="26964">MSSENDILDILQEALGHRFADPALLRQALTHRSAVSARQGRRAPRGAKPAETGSNERLEFVGDRVLGLIMAEWLLEQFPDEPEGALGPRHASLVSRNALAPIAESIGVKHALRIAEHEEQANIRGLANIQADAMEALLGALYLDGGLDPARRFVREKWKDLLVSQITPPKDPKTALQEFVLARGSSLPDYETLSMEGPSHAPRFTVSVSAMGETGEGVAGSKRQAESEAATVLLRRLNRGRKGAKDRK</sequence>